<evidence type="ECO:0000313" key="12">
    <source>
        <dbReference type="EMBL" id="CAF3761137.1"/>
    </source>
</evidence>
<dbReference type="Proteomes" id="UP000663838">
    <property type="component" value="Unassembled WGS sequence"/>
</dbReference>
<keyword evidence="2 7" id="KW-0812">Transmembrane</keyword>
<dbReference type="EMBL" id="CAJOBS010000623">
    <property type="protein sequence ID" value="CAF4613771.1"/>
    <property type="molecule type" value="Genomic_DNA"/>
</dbReference>
<comment type="subcellular location">
    <subcellularLocation>
        <location evidence="1">Mitochondrion inner membrane</location>
        <topology evidence="1">Single-pass membrane protein</topology>
    </subcellularLocation>
</comment>
<keyword evidence="6 7" id="KW-0472">Membrane</keyword>
<keyword evidence="4 7" id="KW-1133">Transmembrane helix</keyword>
<comment type="caution">
    <text evidence="15">The sequence shown here is derived from an EMBL/GenBank/DDBJ whole genome shotgun (WGS) entry which is preliminary data.</text>
</comment>
<keyword evidence="18" id="KW-1185">Reference proteome</keyword>
<evidence type="ECO:0000256" key="7">
    <source>
        <dbReference type="SAM" id="Phobius"/>
    </source>
</evidence>
<evidence type="ECO:0000313" key="10">
    <source>
        <dbReference type="EMBL" id="CAF3465648.1"/>
    </source>
</evidence>
<evidence type="ECO:0000256" key="4">
    <source>
        <dbReference type="ARBA" id="ARBA00022989"/>
    </source>
</evidence>
<dbReference type="EMBL" id="CAJOBP010000217">
    <property type="protein sequence ID" value="CAF4143149.1"/>
    <property type="molecule type" value="Genomic_DNA"/>
</dbReference>
<dbReference type="Proteomes" id="UP000663851">
    <property type="component" value="Unassembled WGS sequence"/>
</dbReference>
<dbReference type="Pfam" id="PF07766">
    <property type="entry name" value="LETM1_RBD"/>
    <property type="match status" value="1"/>
</dbReference>
<organism evidence="15 17">
    <name type="scientific">Rotaria socialis</name>
    <dbReference type="NCBI Taxonomy" id="392032"/>
    <lineage>
        <taxon>Eukaryota</taxon>
        <taxon>Metazoa</taxon>
        <taxon>Spiralia</taxon>
        <taxon>Gnathifera</taxon>
        <taxon>Rotifera</taxon>
        <taxon>Eurotatoria</taxon>
        <taxon>Bdelloidea</taxon>
        <taxon>Philodinida</taxon>
        <taxon>Philodinidae</taxon>
        <taxon>Rotaria</taxon>
    </lineage>
</organism>
<dbReference type="OrthoDB" id="10033764at2759"/>
<dbReference type="AlphaFoldDB" id="A0A820SYK6"/>
<dbReference type="PANTHER" id="PTHR14009">
    <property type="entry name" value="LEUCINE ZIPPER-EF-HAND CONTAINING TRANSMEMBRANE PROTEIN"/>
    <property type="match status" value="1"/>
</dbReference>
<accession>A0A820SYK6</accession>
<keyword evidence="5" id="KW-0496">Mitochondrion</keyword>
<dbReference type="Proteomes" id="UP000663825">
    <property type="component" value="Unassembled WGS sequence"/>
</dbReference>
<feature type="domain" description="Letm1 RBD" evidence="8">
    <location>
        <begin position="65"/>
        <end position="264"/>
    </location>
</feature>
<evidence type="ECO:0000313" key="13">
    <source>
        <dbReference type="EMBL" id="CAF4143149.1"/>
    </source>
</evidence>
<dbReference type="InterPro" id="IPR044202">
    <property type="entry name" value="LETM1/MDM38-like"/>
</dbReference>
<dbReference type="EMBL" id="CAJNYV010005593">
    <property type="protein sequence ID" value="CAF3761137.1"/>
    <property type="molecule type" value="Genomic_DNA"/>
</dbReference>
<evidence type="ECO:0000313" key="11">
    <source>
        <dbReference type="EMBL" id="CAF3589904.1"/>
    </source>
</evidence>
<dbReference type="Proteomes" id="UP000663833">
    <property type="component" value="Unassembled WGS sequence"/>
</dbReference>
<evidence type="ECO:0000313" key="15">
    <source>
        <dbReference type="EMBL" id="CAF4457565.1"/>
    </source>
</evidence>
<evidence type="ECO:0000259" key="8">
    <source>
        <dbReference type="Pfam" id="PF07766"/>
    </source>
</evidence>
<protein>
    <recommendedName>
        <fullName evidence="8">Letm1 RBD domain-containing protein</fullName>
    </recommendedName>
</protein>
<evidence type="ECO:0000313" key="9">
    <source>
        <dbReference type="EMBL" id="CAF3360870.1"/>
    </source>
</evidence>
<evidence type="ECO:0000313" key="14">
    <source>
        <dbReference type="EMBL" id="CAF4277524.1"/>
    </source>
</evidence>
<dbReference type="EMBL" id="CAJNYT010003678">
    <property type="protein sequence ID" value="CAF3589904.1"/>
    <property type="molecule type" value="Genomic_DNA"/>
</dbReference>
<evidence type="ECO:0000256" key="5">
    <source>
        <dbReference type="ARBA" id="ARBA00023128"/>
    </source>
</evidence>
<evidence type="ECO:0000256" key="3">
    <source>
        <dbReference type="ARBA" id="ARBA00022792"/>
    </source>
</evidence>
<dbReference type="Proteomes" id="UP000663873">
    <property type="component" value="Unassembled WGS sequence"/>
</dbReference>
<dbReference type="EMBL" id="CAJOBR010000059">
    <property type="protein sequence ID" value="CAF4457565.1"/>
    <property type="molecule type" value="Genomic_DNA"/>
</dbReference>
<dbReference type="Proteomes" id="UP000663848">
    <property type="component" value="Unassembled WGS sequence"/>
</dbReference>
<sequence>MQNLCVFKSSKILHTNIHSLSSLREKGSFISRIRYVLNHYWIGSKLLYDNYKTAREIRKKDVNSLTRLDYLTLEQYRYDIRIGAPFVLLFAMPIIGYSAPLLALIAPKYLPSTLIMPKQKVEFLKDDANVSSSIIDSLIKLSKRQYDSEKIHDFISIIQFINKISSANDRFESIMSSIEETSSLFNRNLNLSSIERQHLLLVHQSILHSSFISKYLLNNYSIIKQIENWQNRIFNDDQILIKNINKLSRYELVLSLYSRGIYLHLNEMANVLKYEQINHFNRIEKKKTEIIELSENILNDWKQILYQWIKIHKSISKRNQISTSFLVHIGPLLTKK</sequence>
<evidence type="ECO:0000313" key="18">
    <source>
        <dbReference type="Proteomes" id="UP000663873"/>
    </source>
</evidence>
<evidence type="ECO:0000256" key="1">
    <source>
        <dbReference type="ARBA" id="ARBA00004434"/>
    </source>
</evidence>
<reference evidence="15" key="1">
    <citation type="submission" date="2021-02" db="EMBL/GenBank/DDBJ databases">
        <authorList>
            <person name="Nowell W R."/>
        </authorList>
    </citation>
    <scope>NUCLEOTIDE SEQUENCE</scope>
</reference>
<dbReference type="Proteomes" id="UP000663872">
    <property type="component" value="Unassembled WGS sequence"/>
</dbReference>
<dbReference type="EMBL" id="CAJOBO010000715">
    <property type="protein sequence ID" value="CAF4277524.1"/>
    <property type="molecule type" value="Genomic_DNA"/>
</dbReference>
<evidence type="ECO:0000313" key="17">
    <source>
        <dbReference type="Proteomes" id="UP000663848"/>
    </source>
</evidence>
<dbReference type="PANTHER" id="PTHR14009:SF1">
    <property type="entry name" value="MITOCHONDRIAL PROTON_CALCIUM EXCHANGER PROTEIN"/>
    <property type="match status" value="1"/>
</dbReference>
<dbReference type="GO" id="GO:0043022">
    <property type="term" value="F:ribosome binding"/>
    <property type="evidence" value="ECO:0007669"/>
    <property type="project" value="InterPro"/>
</dbReference>
<gene>
    <name evidence="11" type="ORF">GRG538_LOCUS22145</name>
    <name evidence="14" type="ORF">HFQ381_LOCUS12062</name>
    <name evidence="12" type="ORF">KIK155_LOCUS30272</name>
    <name evidence="10" type="ORF">LUA448_LOCUS22981</name>
    <name evidence="15" type="ORF">QYT958_LOCUS1141</name>
    <name evidence="9" type="ORF">TIS948_LOCUS24162</name>
    <name evidence="16" type="ORF">TOA249_LOCUS11482</name>
    <name evidence="13" type="ORF">UJA718_LOCUS3016</name>
</gene>
<dbReference type="GO" id="GO:0030003">
    <property type="term" value="P:intracellular monoatomic cation homeostasis"/>
    <property type="evidence" value="ECO:0007669"/>
    <property type="project" value="TreeGrafter"/>
</dbReference>
<keyword evidence="3" id="KW-0999">Mitochondrion inner membrane</keyword>
<dbReference type="Proteomes" id="UP000663865">
    <property type="component" value="Unassembled WGS sequence"/>
</dbReference>
<dbReference type="GO" id="GO:0005743">
    <property type="term" value="C:mitochondrial inner membrane"/>
    <property type="evidence" value="ECO:0007669"/>
    <property type="project" value="UniProtKB-SubCell"/>
</dbReference>
<dbReference type="EMBL" id="CAJNXB010004161">
    <property type="protein sequence ID" value="CAF3360870.1"/>
    <property type="molecule type" value="Genomic_DNA"/>
</dbReference>
<dbReference type="EMBL" id="CAJNYD010002958">
    <property type="protein sequence ID" value="CAF3465648.1"/>
    <property type="molecule type" value="Genomic_DNA"/>
</dbReference>
<evidence type="ECO:0000256" key="2">
    <source>
        <dbReference type="ARBA" id="ARBA00022692"/>
    </source>
</evidence>
<proteinExistence type="predicted"/>
<feature type="transmembrane region" description="Helical" evidence="7">
    <location>
        <begin position="86"/>
        <end position="106"/>
    </location>
</feature>
<evidence type="ECO:0000256" key="6">
    <source>
        <dbReference type="ARBA" id="ARBA00023136"/>
    </source>
</evidence>
<name>A0A820SYK6_9BILA</name>
<dbReference type="InterPro" id="IPR033122">
    <property type="entry name" value="LETM1-like_RBD"/>
</dbReference>
<evidence type="ECO:0000313" key="16">
    <source>
        <dbReference type="EMBL" id="CAF4613771.1"/>
    </source>
</evidence>